<gene>
    <name evidence="1" type="ORF">pdam_00009781</name>
</gene>
<organism evidence="1 2">
    <name type="scientific">Pocillopora damicornis</name>
    <name type="common">Cauliflower coral</name>
    <name type="synonym">Millepora damicornis</name>
    <dbReference type="NCBI Taxonomy" id="46731"/>
    <lineage>
        <taxon>Eukaryota</taxon>
        <taxon>Metazoa</taxon>
        <taxon>Cnidaria</taxon>
        <taxon>Anthozoa</taxon>
        <taxon>Hexacorallia</taxon>
        <taxon>Scleractinia</taxon>
        <taxon>Astrocoeniina</taxon>
        <taxon>Pocilloporidae</taxon>
        <taxon>Pocillopora</taxon>
    </lineage>
</organism>
<protein>
    <submittedName>
        <fullName evidence="1">Uncharacterized protein</fullName>
    </submittedName>
</protein>
<dbReference type="AlphaFoldDB" id="A0A3M6UZT9"/>
<name>A0A3M6UZT9_POCDA</name>
<sequence>MNPHVPDNNQEPRINTQILLFVTRHLYLKCNKSTRYLSTLIKVAVINDTPDRLPEMTSKADIRASGPSLPVTRKYTRVIMYSGCVTVPTNKSVKERANNKVLDGECRDLVRQIERRMTAFPKLAINRPIALTTQLASKQVLNLATVFV</sequence>
<comment type="caution">
    <text evidence="1">The sequence shown here is derived from an EMBL/GenBank/DDBJ whole genome shotgun (WGS) entry which is preliminary data.</text>
</comment>
<dbReference type="Proteomes" id="UP000275408">
    <property type="component" value="Unassembled WGS sequence"/>
</dbReference>
<keyword evidence="2" id="KW-1185">Reference proteome</keyword>
<reference evidence="1 2" key="1">
    <citation type="journal article" date="2018" name="Sci. Rep.">
        <title>Comparative analysis of the Pocillopora damicornis genome highlights role of immune system in coral evolution.</title>
        <authorList>
            <person name="Cunning R."/>
            <person name="Bay R.A."/>
            <person name="Gillette P."/>
            <person name="Baker A.C."/>
            <person name="Traylor-Knowles N."/>
        </authorList>
    </citation>
    <scope>NUCLEOTIDE SEQUENCE [LARGE SCALE GENOMIC DNA]</scope>
    <source>
        <strain evidence="1">RSMAS</strain>
        <tissue evidence="1">Whole animal</tissue>
    </source>
</reference>
<evidence type="ECO:0000313" key="2">
    <source>
        <dbReference type="Proteomes" id="UP000275408"/>
    </source>
</evidence>
<proteinExistence type="predicted"/>
<dbReference type="EMBL" id="RCHS01000399">
    <property type="protein sequence ID" value="RMX59150.1"/>
    <property type="molecule type" value="Genomic_DNA"/>
</dbReference>
<evidence type="ECO:0000313" key="1">
    <source>
        <dbReference type="EMBL" id="RMX59150.1"/>
    </source>
</evidence>
<accession>A0A3M6UZT9</accession>